<sequence length="468" mass="51602">MFQSRWRQPSLSGELRGHLLTFQEVKRGEALTGPLTWTQTFPGQNDLSLQGWLLRASTRFKPDFLSLSDPQLVAFAGFARLAIEDFHTFQARLSIPFRPPAGRRRWVRKAGATSTAALALKWLRLDEAGTQRLAGSRVEMEEIMVGEEKQGLCGNKFSQVAVDNGTSLLAGPKEIVSEISEKLDVSEDCPNFNQLPNIGFVVKGHRLVLTPEDYVDKGEDATSCFVALMTMDVPPPKGPLFIFGDPFLRKSADRYTTLFLPLLLSSLQGSARLRSTEPLQLVGLAAQPLALDKPAAEGQQAGGDENTPASRRYTAEEVDFGEEGEPSPNGASSAENSPNEQPDAGNGKPNEGGQGGEEKAKAGENAAEEPQERFWVWMHPLPPRFGYIQIKKLCRDLLGSDRDLITGETLTERKCALIAMSTKEIADKLAVLLKETKTIPNCPHMDAEVLTEEARVERFGQIQHRQHR</sequence>
<dbReference type="InterPro" id="IPR001461">
    <property type="entry name" value="Aspartic_peptidase_A1"/>
</dbReference>
<gene>
    <name evidence="7" type="ORF">PGLA1383_LOCUS4003</name>
</gene>
<organism evidence="7 8">
    <name type="scientific">Polarella glacialis</name>
    <name type="common">Dinoflagellate</name>
    <dbReference type="NCBI Taxonomy" id="89957"/>
    <lineage>
        <taxon>Eukaryota</taxon>
        <taxon>Sar</taxon>
        <taxon>Alveolata</taxon>
        <taxon>Dinophyceae</taxon>
        <taxon>Suessiales</taxon>
        <taxon>Suessiaceae</taxon>
        <taxon>Polarella</taxon>
    </lineage>
</organism>
<comment type="similarity">
    <text evidence="1">Belongs to the peptidase A1 family.</text>
</comment>
<comment type="caution">
    <text evidence="7">The sequence shown here is derived from an EMBL/GenBank/DDBJ whole genome shotgun (WGS) entry which is preliminary data.</text>
</comment>
<accession>A0A813DE50</accession>
<proteinExistence type="inferred from homology"/>
<dbReference type="PANTHER" id="PTHR47966">
    <property type="entry name" value="BETA-SITE APP-CLEAVING ENZYME, ISOFORM A-RELATED"/>
    <property type="match status" value="1"/>
</dbReference>
<dbReference type="GO" id="GO:0006508">
    <property type="term" value="P:proteolysis"/>
    <property type="evidence" value="ECO:0007669"/>
    <property type="project" value="UniProtKB-KW"/>
</dbReference>
<evidence type="ECO:0000256" key="1">
    <source>
        <dbReference type="ARBA" id="ARBA00007447"/>
    </source>
</evidence>
<name>A0A813DE50_POLGL</name>
<feature type="region of interest" description="Disordered" evidence="5">
    <location>
        <begin position="318"/>
        <end position="367"/>
    </location>
</feature>
<dbReference type="PANTHER" id="PTHR47966:SF51">
    <property type="entry name" value="BETA-SITE APP-CLEAVING ENZYME, ISOFORM A-RELATED"/>
    <property type="match status" value="1"/>
</dbReference>
<keyword evidence="2" id="KW-0645">Protease</keyword>
<protein>
    <recommendedName>
        <fullName evidence="6">Peptidase A1 domain-containing protein</fullName>
    </recommendedName>
</protein>
<evidence type="ECO:0000313" key="7">
    <source>
        <dbReference type="EMBL" id="CAE8585086.1"/>
    </source>
</evidence>
<feature type="domain" description="Peptidase A1" evidence="6">
    <location>
        <begin position="137"/>
        <end position="251"/>
    </location>
</feature>
<keyword evidence="4" id="KW-0378">Hydrolase</keyword>
<dbReference type="InterPro" id="IPR021109">
    <property type="entry name" value="Peptidase_aspartic_dom_sf"/>
</dbReference>
<dbReference type="EMBL" id="CAJNNV010001452">
    <property type="protein sequence ID" value="CAE8585086.1"/>
    <property type="molecule type" value="Genomic_DNA"/>
</dbReference>
<evidence type="ECO:0000256" key="5">
    <source>
        <dbReference type="SAM" id="MobiDB-lite"/>
    </source>
</evidence>
<evidence type="ECO:0000256" key="2">
    <source>
        <dbReference type="ARBA" id="ARBA00022670"/>
    </source>
</evidence>
<keyword evidence="8" id="KW-1185">Reference proteome</keyword>
<keyword evidence="3" id="KW-0064">Aspartyl protease</keyword>
<dbReference type="Gene3D" id="2.40.70.10">
    <property type="entry name" value="Acid Proteases"/>
    <property type="match status" value="1"/>
</dbReference>
<evidence type="ECO:0000256" key="4">
    <source>
        <dbReference type="ARBA" id="ARBA00022801"/>
    </source>
</evidence>
<feature type="compositionally biased region" description="Polar residues" evidence="5">
    <location>
        <begin position="329"/>
        <end position="340"/>
    </location>
</feature>
<dbReference type="GO" id="GO:0004190">
    <property type="term" value="F:aspartic-type endopeptidase activity"/>
    <property type="evidence" value="ECO:0007669"/>
    <property type="project" value="UniProtKB-KW"/>
</dbReference>
<feature type="non-terminal residue" evidence="7">
    <location>
        <position position="468"/>
    </location>
</feature>
<dbReference type="Pfam" id="PF00026">
    <property type="entry name" value="Asp"/>
    <property type="match status" value="1"/>
</dbReference>
<dbReference type="AlphaFoldDB" id="A0A813DE50"/>
<evidence type="ECO:0000256" key="3">
    <source>
        <dbReference type="ARBA" id="ARBA00022750"/>
    </source>
</evidence>
<dbReference type="InterPro" id="IPR033121">
    <property type="entry name" value="PEPTIDASE_A1"/>
</dbReference>
<dbReference type="OrthoDB" id="444518at2759"/>
<dbReference type="Proteomes" id="UP000654075">
    <property type="component" value="Unassembled WGS sequence"/>
</dbReference>
<reference evidence="7" key="1">
    <citation type="submission" date="2021-02" db="EMBL/GenBank/DDBJ databases">
        <authorList>
            <person name="Dougan E. K."/>
            <person name="Rhodes N."/>
            <person name="Thang M."/>
            <person name="Chan C."/>
        </authorList>
    </citation>
    <scope>NUCLEOTIDE SEQUENCE</scope>
</reference>
<dbReference type="SUPFAM" id="SSF50630">
    <property type="entry name" value="Acid proteases"/>
    <property type="match status" value="1"/>
</dbReference>
<evidence type="ECO:0000259" key="6">
    <source>
        <dbReference type="Pfam" id="PF00026"/>
    </source>
</evidence>
<evidence type="ECO:0000313" key="8">
    <source>
        <dbReference type="Proteomes" id="UP000654075"/>
    </source>
</evidence>